<reference evidence="1 2" key="1">
    <citation type="journal article" date="2014" name="BMC Genomics">
        <title>Comparative genome sequencing reveals chemotype-specific gene clusters in the toxigenic black mold Stachybotrys.</title>
        <authorList>
            <person name="Semeiks J."/>
            <person name="Borek D."/>
            <person name="Otwinowski Z."/>
            <person name="Grishin N.V."/>
        </authorList>
    </citation>
    <scope>NUCLEOTIDE SEQUENCE [LARGE SCALE GENOMIC DNA]</scope>
    <source>
        <strain evidence="2">CBS 109288 / IBT 7711</strain>
    </source>
</reference>
<dbReference type="EMBL" id="KL648682">
    <property type="protein sequence ID" value="KEY65838.1"/>
    <property type="molecule type" value="Genomic_DNA"/>
</dbReference>
<gene>
    <name evidence="1" type="ORF">S7711_05845</name>
</gene>
<name>A0A084AKK9_STACB</name>
<accession>A0A084AKK9</accession>
<dbReference type="OrthoDB" id="5153231at2759"/>
<evidence type="ECO:0000313" key="2">
    <source>
        <dbReference type="Proteomes" id="UP000028045"/>
    </source>
</evidence>
<organism evidence="1 2">
    <name type="scientific">Stachybotrys chartarum (strain CBS 109288 / IBT 7711)</name>
    <name type="common">Toxic black mold</name>
    <name type="synonym">Stilbospora chartarum</name>
    <dbReference type="NCBI Taxonomy" id="1280523"/>
    <lineage>
        <taxon>Eukaryota</taxon>
        <taxon>Fungi</taxon>
        <taxon>Dikarya</taxon>
        <taxon>Ascomycota</taxon>
        <taxon>Pezizomycotina</taxon>
        <taxon>Sordariomycetes</taxon>
        <taxon>Hypocreomycetidae</taxon>
        <taxon>Hypocreales</taxon>
        <taxon>Stachybotryaceae</taxon>
        <taxon>Stachybotrys</taxon>
    </lineage>
</organism>
<dbReference type="Proteomes" id="UP000028045">
    <property type="component" value="Unassembled WGS sequence"/>
</dbReference>
<dbReference type="HOGENOM" id="CLU_437536_0_0_1"/>
<evidence type="ECO:0000313" key="1">
    <source>
        <dbReference type="EMBL" id="KEY65838.1"/>
    </source>
</evidence>
<dbReference type="AlphaFoldDB" id="A0A084AKK9"/>
<keyword evidence="2" id="KW-1185">Reference proteome</keyword>
<sequence>MGNVQAYPRCSTCSFLIYSHGKEDLSYTTPGFDFNTPISGTATQAVSASVVPVPAIPVANAQFQYLTHKPMTDPGQQQRAPVSCCGHDVDKNFKLHERNHFAYDPPDEEDQRRWGWYQRLLADKLDVPREVPWNVRCKIAQYLVRSVAAAIITRQWTGEPAGTVASPLSKPIYTQHVKFEGIWYISALGHSPYYANQRPSWVPEQYGFVDALYIAENHLGVVHVSFGLSNMHLRSPLVKDTDFWRSIPLPSQLGHVLWRHDGVKIRAISVHDHYGRVQTGTPVITSIGRPMSRPLRHFRFSPTQETQRMYPLLLNDPNITGYSVCFTGRTFSVYTHQFGVHNVSDWYDANVEAPFARSIWQHIPMNEKEVVTEVWQAPTGPTYHLSLTFLTNHGRKIRVGNHRKTASRQLDWQNLDVFPPEPSYIFHQIVTRSLANIALDGIRNRPSRTLCSIPVLGTPPRHTVIQPLEFYCTEASLDGLCDIYPCKRKIGTRNVIIGLMLTYLDGRRDAVGQVRLDWLGSPLRVDNICIAYVGFESSDKACVNPVHITLKQPRQSRSMNYFQLPLFGKFHWWFTFSSARIHHAVRPQKLRNDKLGSEQDALVSACHDIDLPEPETPMSMFPRLW</sequence>
<protein>
    <submittedName>
        <fullName evidence="1">Uncharacterized protein</fullName>
    </submittedName>
</protein>
<proteinExistence type="predicted"/>